<keyword evidence="3" id="KW-1185">Reference proteome</keyword>
<evidence type="ECO:0000313" key="2">
    <source>
        <dbReference type="EMBL" id="PNV67132.1"/>
    </source>
</evidence>
<comment type="caution">
    <text evidence="2">The sequence shown here is derived from an EMBL/GenBank/DDBJ whole genome shotgun (WGS) entry which is preliminary data.</text>
</comment>
<proteinExistence type="predicted"/>
<evidence type="ECO:0000313" key="3">
    <source>
        <dbReference type="Proteomes" id="UP000236197"/>
    </source>
</evidence>
<dbReference type="Proteomes" id="UP000236197">
    <property type="component" value="Unassembled WGS sequence"/>
</dbReference>
<gene>
    <name evidence="2" type="ORF">C2L71_09355</name>
</gene>
<organism evidence="2 3">
    <name type="scientific">Enteroscipio rubneri</name>
    <dbReference type="NCBI Taxonomy" id="2070686"/>
    <lineage>
        <taxon>Bacteria</taxon>
        <taxon>Bacillati</taxon>
        <taxon>Actinomycetota</taxon>
        <taxon>Coriobacteriia</taxon>
        <taxon>Eggerthellales</taxon>
        <taxon>Eggerthellaceae</taxon>
        <taxon>Enteroscipio</taxon>
    </lineage>
</organism>
<reference evidence="3" key="1">
    <citation type="submission" date="2018-01" db="EMBL/GenBank/DDBJ databases">
        <title>Rubneribacter badeniensis gen. nov., sp. nov., and Colonibacter rubneri, gen. nov., sp. nov., WGS of new members of the Eggerthellaceae.</title>
        <authorList>
            <person name="Danylec N."/>
            <person name="Stoll D.A."/>
            <person name="Doetsch A."/>
            <person name="Kulling S.E."/>
            <person name="Huch M."/>
        </authorList>
    </citation>
    <scope>NUCLEOTIDE SEQUENCE [LARGE SCALE GENOMIC DNA]</scope>
    <source>
        <strain evidence="3">ResAG-96</strain>
    </source>
</reference>
<dbReference type="EMBL" id="PPEK01000012">
    <property type="protein sequence ID" value="PNV67132.1"/>
    <property type="molecule type" value="Genomic_DNA"/>
</dbReference>
<evidence type="ECO:0000256" key="1">
    <source>
        <dbReference type="SAM" id="MobiDB-lite"/>
    </source>
</evidence>
<sequence>MYQEYLKGYTECMRMSQSEKIASAHARSRFLRRESHNVKRLVYGSLTFKHALDMNDRQGDAVVRKGKRRQVALRNTSTSGEGDARPERLVAERRGPAPSCRVALHSVRGGPSKGSAAGSYSRPVQQ</sequence>
<protein>
    <submittedName>
        <fullName evidence="2">Uncharacterized protein</fullName>
    </submittedName>
</protein>
<accession>A0A2K2UA69</accession>
<dbReference type="AlphaFoldDB" id="A0A2K2UA69"/>
<feature type="region of interest" description="Disordered" evidence="1">
    <location>
        <begin position="61"/>
        <end position="126"/>
    </location>
</feature>
<feature type="compositionally biased region" description="Basic and acidic residues" evidence="1">
    <location>
        <begin position="82"/>
        <end position="95"/>
    </location>
</feature>
<name>A0A2K2UA69_9ACTN</name>